<feature type="compositionally biased region" description="Basic and acidic residues" evidence="1">
    <location>
        <begin position="36"/>
        <end position="58"/>
    </location>
</feature>
<reference evidence="3 4" key="1">
    <citation type="journal article" date="2011" name="Proc. Natl. Acad. Sci. U.S.A.">
        <title>Evolutionary erosion of yeast sex chromosomes by mating-type switching accidents.</title>
        <authorList>
            <person name="Gordon J.L."/>
            <person name="Armisen D."/>
            <person name="Proux-Wera E."/>
            <person name="Oheigeartaigh S.S."/>
            <person name="Byrne K.P."/>
            <person name="Wolfe K.H."/>
        </authorList>
    </citation>
    <scope>NUCLEOTIDE SEQUENCE [LARGE SCALE GENOMIC DNA]</scope>
    <source>
        <strain evidence="4">ATCC 76901 / BCRC 22586 / CBS 4309 / NBRC 1992 / NRRL Y-12630</strain>
    </source>
</reference>
<feature type="compositionally biased region" description="Acidic residues" evidence="1">
    <location>
        <begin position="15"/>
        <end position="35"/>
    </location>
</feature>
<dbReference type="EMBL" id="HE576754">
    <property type="protein sequence ID" value="CCC69455.1"/>
    <property type="molecule type" value="Genomic_DNA"/>
</dbReference>
<organism evidence="3 4">
    <name type="scientific">Naumovozyma castellii</name>
    <name type="common">Yeast</name>
    <name type="synonym">Saccharomyces castellii</name>
    <dbReference type="NCBI Taxonomy" id="27288"/>
    <lineage>
        <taxon>Eukaryota</taxon>
        <taxon>Fungi</taxon>
        <taxon>Dikarya</taxon>
        <taxon>Ascomycota</taxon>
        <taxon>Saccharomycotina</taxon>
        <taxon>Saccharomycetes</taxon>
        <taxon>Saccharomycetales</taxon>
        <taxon>Saccharomycetaceae</taxon>
        <taxon>Naumovozyma</taxon>
    </lineage>
</organism>
<dbReference type="KEGG" id="ncs:NCAS_0C04650"/>
<dbReference type="RefSeq" id="XP_003675819.1">
    <property type="nucleotide sequence ID" value="XM_003675771.1"/>
</dbReference>
<dbReference type="GeneID" id="96903036"/>
<dbReference type="eggNOG" id="ENOG502RXR9">
    <property type="taxonomic scope" value="Eukaryota"/>
</dbReference>
<evidence type="ECO:0000313" key="4">
    <source>
        <dbReference type="Proteomes" id="UP000001640"/>
    </source>
</evidence>
<dbReference type="GO" id="GO:0008180">
    <property type="term" value="C:COP9 signalosome"/>
    <property type="evidence" value="ECO:0007669"/>
    <property type="project" value="EnsemblFungi"/>
</dbReference>
<feature type="domain" description="PCI" evidence="2">
    <location>
        <begin position="354"/>
        <end position="531"/>
    </location>
</feature>
<dbReference type="Proteomes" id="UP000001640">
    <property type="component" value="Chromosome 3"/>
</dbReference>
<protein>
    <recommendedName>
        <fullName evidence="2">PCI domain-containing protein</fullName>
    </recommendedName>
</protein>
<dbReference type="GO" id="GO:0071444">
    <property type="term" value="P:cellular response to pheromone"/>
    <property type="evidence" value="ECO:0007669"/>
    <property type="project" value="EnsemblFungi"/>
</dbReference>
<dbReference type="PROSITE" id="PS50250">
    <property type="entry name" value="PCI"/>
    <property type="match status" value="1"/>
</dbReference>
<dbReference type="InParanoid" id="G0VD93"/>
<dbReference type="STRING" id="1064592.G0VD93"/>
<dbReference type="OrthoDB" id="4047547at2759"/>
<keyword evidence="4" id="KW-1185">Reference proteome</keyword>
<dbReference type="GO" id="GO:0000338">
    <property type="term" value="P:protein deneddylation"/>
    <property type="evidence" value="ECO:0007669"/>
    <property type="project" value="EnsemblFungi"/>
</dbReference>
<dbReference type="OMA" id="DFMMSDD"/>
<name>G0VD93_NAUCA</name>
<dbReference type="FunCoup" id="G0VD93">
    <property type="interactions" value="168"/>
</dbReference>
<sequence length="645" mass="74091">MSMHGDEGTNYEDFMMSDEEDVEMSDMGFESDDDESMPKPEEKKNESKPIATPEDRQQEVNNELERLYQHGNSHLDNQNFEAARGAFMEIYSIASKLDDNAFLIWALRSLNELMLSCSVELRYNGISPALRSNILSSCTLISDFLIKKSTQIDETLLLKMLWESMTELFPSINVEILFESPKEKNNRPLIDRMQLQLDAIALFKNVIMIPKEIKSLLQTKNLVAKLWFNYFTTMKVDLSTSNFLENGVYNAFELDATKNAHISYTVLESLSTLLEVNCMEFLRTGEIEEHTQFQKHVNQLYSLTSASIFLSQKSDLMVLLNFSKAILCLLNGDRQNDNIVVTKFFTRIRESKDCFLKALKSFEEMGNNEKKFASLFHQIIIAGFIITSIILLKGHDNDKIDPFDFEQVRILACSPTVQKLHSIAEDFASLNLRKLYTSVQRVPEIAHTLHILISNLYRVAQWIILWERIAPVYSCISISDVREKLRIADSIDMTRDDLLTILMMSIMKGKAIVFFKLDLINDLIYFGEDYKVQLTTHPKENFRSQEVDTQNKDGPCEDEYSSAKLSDLEYANNVGMYVVPQKPKQNTIDSFFDGLKKARENVDNVPRDEDVGMVFNEFQPSNVAFSNKYNDLVELVASRLRSSAT</sequence>
<evidence type="ECO:0000256" key="1">
    <source>
        <dbReference type="SAM" id="MobiDB-lite"/>
    </source>
</evidence>
<proteinExistence type="predicted"/>
<evidence type="ECO:0000259" key="2">
    <source>
        <dbReference type="PROSITE" id="PS50250"/>
    </source>
</evidence>
<reference key="2">
    <citation type="submission" date="2011-08" db="EMBL/GenBank/DDBJ databases">
        <title>Genome sequence of Naumovozyma castellii.</title>
        <authorList>
            <person name="Gordon J.L."/>
            <person name="Armisen D."/>
            <person name="Proux-Wera E."/>
            <person name="OhEigeartaigh S.S."/>
            <person name="Byrne K.P."/>
            <person name="Wolfe K.H."/>
        </authorList>
    </citation>
    <scope>NUCLEOTIDE SEQUENCE</scope>
    <source>
        <strain>Type strain:CBS 4309</strain>
    </source>
</reference>
<dbReference type="InterPro" id="IPR000717">
    <property type="entry name" value="PCI_dom"/>
</dbReference>
<dbReference type="GO" id="GO:0000747">
    <property type="term" value="P:conjugation with cellular fusion"/>
    <property type="evidence" value="ECO:0007669"/>
    <property type="project" value="EnsemblFungi"/>
</dbReference>
<dbReference type="HOGENOM" id="CLU_031729_0_0_1"/>
<accession>G0VD93</accession>
<evidence type="ECO:0000313" key="3">
    <source>
        <dbReference type="EMBL" id="CCC69455.1"/>
    </source>
</evidence>
<dbReference type="AlphaFoldDB" id="G0VD93"/>
<gene>
    <name evidence="3" type="primary">NCAS0C04650</name>
    <name evidence="3" type="ordered locus">NCAS_0C04650</name>
</gene>
<feature type="region of interest" description="Disordered" evidence="1">
    <location>
        <begin position="1"/>
        <end position="58"/>
    </location>
</feature>